<reference evidence="1 2" key="1">
    <citation type="submission" date="2024-09" db="EMBL/GenBank/DDBJ databases">
        <authorList>
            <person name="Sun Q."/>
            <person name="Mori K."/>
        </authorList>
    </citation>
    <scope>NUCLEOTIDE SEQUENCE [LARGE SCALE GENOMIC DNA]</scope>
    <source>
        <strain evidence="1 2">JCM 4557</strain>
    </source>
</reference>
<dbReference type="EMBL" id="JBHMQV010000001">
    <property type="protein sequence ID" value="MFC0842950.1"/>
    <property type="molecule type" value="Genomic_DNA"/>
</dbReference>
<accession>A0ABV6TB00</accession>
<organism evidence="1 2">
    <name type="scientific">Streptomyces noboritoensis</name>
    <dbReference type="NCBI Taxonomy" id="67337"/>
    <lineage>
        <taxon>Bacteria</taxon>
        <taxon>Bacillati</taxon>
        <taxon>Actinomycetota</taxon>
        <taxon>Actinomycetes</taxon>
        <taxon>Kitasatosporales</taxon>
        <taxon>Streptomycetaceae</taxon>
        <taxon>Streptomyces</taxon>
    </lineage>
</organism>
<protein>
    <submittedName>
        <fullName evidence="1">Uncharacterized protein</fullName>
    </submittedName>
</protein>
<name>A0ABV6TB00_9ACTN</name>
<dbReference type="RefSeq" id="WP_394316749.1">
    <property type="nucleotide sequence ID" value="NZ_JBHMQV010000001.1"/>
</dbReference>
<comment type="caution">
    <text evidence="1">The sequence shown here is derived from an EMBL/GenBank/DDBJ whole genome shotgun (WGS) entry which is preliminary data.</text>
</comment>
<sequence>MGSASMPISFGWGVTALSSWRGPHGVTAQDGHKEVKVKARSLTGFQGFGEPPVHA</sequence>
<keyword evidence="2" id="KW-1185">Reference proteome</keyword>
<proteinExistence type="predicted"/>
<dbReference type="Proteomes" id="UP001589887">
    <property type="component" value="Unassembled WGS sequence"/>
</dbReference>
<gene>
    <name evidence="1" type="ORF">ACFH04_04225</name>
</gene>
<evidence type="ECO:0000313" key="2">
    <source>
        <dbReference type="Proteomes" id="UP001589887"/>
    </source>
</evidence>
<evidence type="ECO:0000313" key="1">
    <source>
        <dbReference type="EMBL" id="MFC0842950.1"/>
    </source>
</evidence>